<dbReference type="EMBL" id="CP051167">
    <property type="protein sequence ID" value="QIZ70621.1"/>
    <property type="molecule type" value="Genomic_DNA"/>
</dbReference>
<dbReference type="InterPro" id="IPR036388">
    <property type="entry name" value="WH-like_DNA-bd_sf"/>
</dbReference>
<dbReference type="InterPro" id="IPR013325">
    <property type="entry name" value="RNA_pol_sigma_r2"/>
</dbReference>
<protein>
    <submittedName>
        <fullName evidence="9">RNA polymerase sigma factor SigF</fullName>
    </submittedName>
</protein>
<evidence type="ECO:0000256" key="3">
    <source>
        <dbReference type="ARBA" id="ARBA00023125"/>
    </source>
</evidence>
<reference evidence="9 10" key="1">
    <citation type="submission" date="2020-04" db="EMBL/GenBank/DDBJ databases">
        <authorList>
            <person name="Basu S."/>
            <person name="Maruthanayagam V."/>
            <person name="Chakraborty S."/>
            <person name="Pramanik A."/>
            <person name="Mukherjee J."/>
            <person name="Brink B."/>
        </authorList>
    </citation>
    <scope>NUCLEOTIDE SEQUENCE [LARGE SCALE GENOMIC DNA]</scope>
    <source>
        <strain evidence="9 10">AP17</strain>
    </source>
</reference>
<dbReference type="PANTHER" id="PTHR30385:SF4">
    <property type="entry name" value="RNA POLYMERASE SIGMA-E FACTOR"/>
    <property type="match status" value="1"/>
</dbReference>
<keyword evidence="5" id="KW-0175">Coiled coil</keyword>
<evidence type="ECO:0000256" key="2">
    <source>
        <dbReference type="ARBA" id="ARBA00023082"/>
    </source>
</evidence>
<proteinExistence type="predicted"/>
<evidence type="ECO:0000256" key="4">
    <source>
        <dbReference type="ARBA" id="ARBA00023163"/>
    </source>
</evidence>
<evidence type="ECO:0000259" key="6">
    <source>
        <dbReference type="Pfam" id="PF04539"/>
    </source>
</evidence>
<dbReference type="Pfam" id="PF08281">
    <property type="entry name" value="Sigma70_r4_2"/>
    <property type="match status" value="1"/>
</dbReference>
<feature type="coiled-coil region" evidence="5">
    <location>
        <begin position="180"/>
        <end position="207"/>
    </location>
</feature>
<dbReference type="SUPFAM" id="SSF88659">
    <property type="entry name" value="Sigma3 and sigma4 domains of RNA polymerase sigma factors"/>
    <property type="match status" value="2"/>
</dbReference>
<dbReference type="GO" id="GO:0003677">
    <property type="term" value="F:DNA binding"/>
    <property type="evidence" value="ECO:0007669"/>
    <property type="project" value="UniProtKB-KW"/>
</dbReference>
<dbReference type="InterPro" id="IPR013249">
    <property type="entry name" value="RNA_pol_sigma70_r4_t2"/>
</dbReference>
<dbReference type="RefSeq" id="WP_168568776.1">
    <property type="nucleotide sequence ID" value="NZ_CP051167.1"/>
</dbReference>
<dbReference type="Gene3D" id="1.20.120.1810">
    <property type="match status" value="1"/>
</dbReference>
<dbReference type="Pfam" id="PF04542">
    <property type="entry name" value="Sigma70_r2"/>
    <property type="match status" value="1"/>
</dbReference>
<dbReference type="SUPFAM" id="SSF88946">
    <property type="entry name" value="Sigma2 domain of RNA polymerase sigma factors"/>
    <property type="match status" value="1"/>
</dbReference>
<dbReference type="InterPro" id="IPR007624">
    <property type="entry name" value="RNA_pol_sigma70_r3"/>
</dbReference>
<sequence length="260" mass="29611">MADQSSVRSRGMELLIAYHHNPSIQIRNQIVRLNVGLVRKIAHRVSHQCAEPYEDLEQIGYLGLIRAIERFDPTQGCAFSSFAVPYIRGEMLHFLRDKASTVRIPRRWRELQAQGQKVRESLTVSLGRPPKDLEIAQALDVSLSEWRESKLAHQNRTPLSLDATVAHQVDSTVTLGDTLLDTHYQTLQSLEEERQQLQGALNNLEEKTRWAIESVFFQEIPRKEVAQQIGVSPMTVTRRIKRGLGELMTLLKPSLAQVES</sequence>
<dbReference type="GO" id="GO:0006352">
    <property type="term" value="P:DNA-templated transcription initiation"/>
    <property type="evidence" value="ECO:0007669"/>
    <property type="project" value="InterPro"/>
</dbReference>
<organism evidence="9 10">
    <name type="scientific">Oxynema aestuarii AP17</name>
    <dbReference type="NCBI Taxonomy" id="2064643"/>
    <lineage>
        <taxon>Bacteria</taxon>
        <taxon>Bacillati</taxon>
        <taxon>Cyanobacteriota</taxon>
        <taxon>Cyanophyceae</taxon>
        <taxon>Oscillatoriophycideae</taxon>
        <taxon>Oscillatoriales</taxon>
        <taxon>Oscillatoriaceae</taxon>
        <taxon>Oxynema</taxon>
        <taxon>Oxynema aestuarii</taxon>
    </lineage>
</organism>
<evidence type="ECO:0000259" key="8">
    <source>
        <dbReference type="Pfam" id="PF08281"/>
    </source>
</evidence>
<keyword evidence="4" id="KW-0804">Transcription</keyword>
<feature type="domain" description="RNA polymerase sigma factor 70 region 4 type 2" evidence="8">
    <location>
        <begin position="194"/>
        <end position="245"/>
    </location>
</feature>
<keyword evidence="1" id="KW-0805">Transcription regulation</keyword>
<feature type="domain" description="RNA polymerase sigma-70 region 3" evidence="6">
    <location>
        <begin position="117"/>
        <end position="186"/>
    </location>
</feature>
<dbReference type="InterPro" id="IPR014284">
    <property type="entry name" value="RNA_pol_sigma-70_dom"/>
</dbReference>
<evidence type="ECO:0000313" key="10">
    <source>
        <dbReference type="Proteomes" id="UP000500857"/>
    </source>
</evidence>
<evidence type="ECO:0000256" key="1">
    <source>
        <dbReference type="ARBA" id="ARBA00023015"/>
    </source>
</evidence>
<keyword evidence="10" id="KW-1185">Reference proteome</keyword>
<keyword evidence="3" id="KW-0238">DNA-binding</keyword>
<evidence type="ECO:0000256" key="5">
    <source>
        <dbReference type="SAM" id="Coils"/>
    </source>
</evidence>
<keyword evidence="2" id="KW-0731">Sigma factor</keyword>
<dbReference type="KEGG" id="oxy:HCG48_08540"/>
<accession>A0A6H1TVN2</accession>
<dbReference type="InterPro" id="IPR013324">
    <property type="entry name" value="RNA_pol_sigma_r3/r4-like"/>
</dbReference>
<dbReference type="NCBIfam" id="NF005644">
    <property type="entry name" value="PRK07408.1"/>
    <property type="match status" value="1"/>
</dbReference>
<evidence type="ECO:0000313" key="9">
    <source>
        <dbReference type="EMBL" id="QIZ70621.1"/>
    </source>
</evidence>
<dbReference type="PANTHER" id="PTHR30385">
    <property type="entry name" value="SIGMA FACTOR F FLAGELLAR"/>
    <property type="match status" value="1"/>
</dbReference>
<dbReference type="Pfam" id="PF04539">
    <property type="entry name" value="Sigma70_r3"/>
    <property type="match status" value="1"/>
</dbReference>
<dbReference type="InterPro" id="IPR007627">
    <property type="entry name" value="RNA_pol_sigma70_r2"/>
</dbReference>
<evidence type="ECO:0000259" key="7">
    <source>
        <dbReference type="Pfam" id="PF04542"/>
    </source>
</evidence>
<gene>
    <name evidence="9" type="ORF">HCG48_08540</name>
</gene>
<dbReference type="GO" id="GO:0016987">
    <property type="term" value="F:sigma factor activity"/>
    <property type="evidence" value="ECO:0007669"/>
    <property type="project" value="UniProtKB-KW"/>
</dbReference>
<feature type="domain" description="RNA polymerase sigma-70 region 2" evidence="7">
    <location>
        <begin position="31"/>
        <end position="99"/>
    </location>
</feature>
<dbReference type="AlphaFoldDB" id="A0A6H1TVN2"/>
<dbReference type="Proteomes" id="UP000500857">
    <property type="component" value="Chromosome"/>
</dbReference>
<dbReference type="Gene3D" id="1.10.10.10">
    <property type="entry name" value="Winged helix-like DNA-binding domain superfamily/Winged helix DNA-binding domain"/>
    <property type="match status" value="2"/>
</dbReference>
<dbReference type="NCBIfam" id="TIGR02937">
    <property type="entry name" value="sigma70-ECF"/>
    <property type="match status" value="1"/>
</dbReference>
<name>A0A6H1TVN2_9CYAN</name>